<dbReference type="Pfam" id="PF14529">
    <property type="entry name" value="Exo_endo_phos_2"/>
    <property type="match status" value="1"/>
</dbReference>
<dbReference type="AlphaFoldDB" id="A0ABD1K1H5"/>
<name>A0ABD1K1H5_9TELE</name>
<dbReference type="InterPro" id="IPR043502">
    <property type="entry name" value="DNA/RNA_pol_sf"/>
</dbReference>
<feature type="domain" description="Endonuclease/exonuclease/phosphatase" evidence="2">
    <location>
        <begin position="108"/>
        <end position="218"/>
    </location>
</feature>
<organism evidence="3 4">
    <name type="scientific">Coilia grayii</name>
    <name type="common">Gray's grenadier anchovy</name>
    <dbReference type="NCBI Taxonomy" id="363190"/>
    <lineage>
        <taxon>Eukaryota</taxon>
        <taxon>Metazoa</taxon>
        <taxon>Chordata</taxon>
        <taxon>Craniata</taxon>
        <taxon>Vertebrata</taxon>
        <taxon>Euteleostomi</taxon>
        <taxon>Actinopterygii</taxon>
        <taxon>Neopterygii</taxon>
        <taxon>Teleostei</taxon>
        <taxon>Clupei</taxon>
        <taxon>Clupeiformes</taxon>
        <taxon>Clupeoidei</taxon>
        <taxon>Engraulidae</taxon>
        <taxon>Coilinae</taxon>
        <taxon>Coilia</taxon>
    </lineage>
</organism>
<sequence length="577" mass="65576">MWWWIMMALSILQWNGRSLIANGQELKYFVEKQHDKPNIICVQETWLKPSLDFRIFGYTAIRKDREAGAGGGVAMFIHQGLSYKSLCLNTEIEVIGTEVWAGDLKFEVVNFYNPCLKITRELLGEICRQGSSRLILCGDFNAHNTLWGSSRTIDNGRVIEEFMDDCKLVCMNDGRGTRFDVLRGVESAIDLTIVSEQVAGTTQWEVLKTSLESDHFPIWVKINSNNVHLEDYLHPRWNMREANWGLYSMKADVKFMGVLSHAGNDVEELNSVITNIICDTAEETIGKSTGNRQKKMVPWWTNECKEAVKARNKAFKKIKSNHSFDNLIAYKQAQSKARRIIKDTKKKYWRDFCGTIGSHTKIEDVWGMIRKMGGIRRDFSLPVLKDSVCEAVTNVEKAEMLAAAFVKVHSSHNLSNGELEWRKQVIQGNVDLLGRKEVSDNALDKDFTLFELKRALIGAKHTSPGKDGVCYKLIEQLCDMSKSVILKLYNMVWEQGQLPSSWKHSIIVPIPKPGKDKTEAKSYRPIALTSNLCKLMERMLTKRLVHEIEKRGLLSPHQSGFRNGRTAMDPIGVGLPG</sequence>
<gene>
    <name evidence="3" type="ORF">ACEWY4_010289</name>
</gene>
<proteinExistence type="predicted"/>
<evidence type="ECO:0000256" key="1">
    <source>
        <dbReference type="SAM" id="SignalP"/>
    </source>
</evidence>
<evidence type="ECO:0000259" key="2">
    <source>
        <dbReference type="Pfam" id="PF14529"/>
    </source>
</evidence>
<protein>
    <recommendedName>
        <fullName evidence="2">Endonuclease/exonuclease/phosphatase domain-containing protein</fullName>
    </recommendedName>
</protein>
<feature type="signal peptide" evidence="1">
    <location>
        <begin position="1"/>
        <end position="18"/>
    </location>
</feature>
<dbReference type="SUPFAM" id="SSF56672">
    <property type="entry name" value="DNA/RNA polymerases"/>
    <property type="match status" value="1"/>
</dbReference>
<dbReference type="Proteomes" id="UP001591681">
    <property type="component" value="Unassembled WGS sequence"/>
</dbReference>
<dbReference type="SUPFAM" id="SSF56219">
    <property type="entry name" value="DNase I-like"/>
    <property type="match status" value="1"/>
</dbReference>
<dbReference type="EMBL" id="JBHFQA010000009">
    <property type="protein sequence ID" value="KAL2092977.1"/>
    <property type="molecule type" value="Genomic_DNA"/>
</dbReference>
<comment type="caution">
    <text evidence="3">The sequence shown here is derived from an EMBL/GenBank/DDBJ whole genome shotgun (WGS) entry which is preliminary data.</text>
</comment>
<reference evidence="3 4" key="1">
    <citation type="submission" date="2024-09" db="EMBL/GenBank/DDBJ databases">
        <title>A chromosome-level genome assembly of Gray's grenadier anchovy, Coilia grayii.</title>
        <authorList>
            <person name="Fu Z."/>
        </authorList>
    </citation>
    <scope>NUCLEOTIDE SEQUENCE [LARGE SCALE GENOMIC DNA]</scope>
    <source>
        <strain evidence="3">G4</strain>
        <tissue evidence="3">Muscle</tissue>
    </source>
</reference>
<dbReference type="PANTHER" id="PTHR36688">
    <property type="entry name" value="ENDO/EXONUCLEASE/PHOSPHATASE DOMAIN-CONTAINING PROTEIN"/>
    <property type="match status" value="1"/>
</dbReference>
<evidence type="ECO:0000313" key="4">
    <source>
        <dbReference type="Proteomes" id="UP001591681"/>
    </source>
</evidence>
<keyword evidence="1" id="KW-0732">Signal</keyword>
<feature type="chain" id="PRO_5044841491" description="Endonuclease/exonuclease/phosphatase domain-containing protein" evidence="1">
    <location>
        <begin position="19"/>
        <end position="577"/>
    </location>
</feature>
<accession>A0ABD1K1H5</accession>
<dbReference type="Gene3D" id="3.60.10.10">
    <property type="entry name" value="Endonuclease/exonuclease/phosphatase"/>
    <property type="match status" value="1"/>
</dbReference>
<keyword evidence="4" id="KW-1185">Reference proteome</keyword>
<dbReference type="PANTHER" id="PTHR36688:SF2">
    <property type="entry name" value="ENDONUCLEASE_EXONUCLEASE_PHOSPHATASE DOMAIN-CONTAINING PROTEIN"/>
    <property type="match status" value="1"/>
</dbReference>
<evidence type="ECO:0000313" key="3">
    <source>
        <dbReference type="EMBL" id="KAL2092977.1"/>
    </source>
</evidence>
<dbReference type="InterPro" id="IPR036691">
    <property type="entry name" value="Endo/exonu/phosph_ase_sf"/>
</dbReference>
<dbReference type="InterPro" id="IPR052560">
    <property type="entry name" value="RdDP_mobile_element"/>
</dbReference>
<dbReference type="InterPro" id="IPR005135">
    <property type="entry name" value="Endo/exonuclease/phosphatase"/>
</dbReference>